<evidence type="ECO:0000313" key="3">
    <source>
        <dbReference type="Proteomes" id="UP001595823"/>
    </source>
</evidence>
<proteinExistence type="predicted"/>
<evidence type="ECO:0000259" key="1">
    <source>
        <dbReference type="Pfam" id="PF13302"/>
    </source>
</evidence>
<dbReference type="EC" id="2.3.-.-" evidence="2"/>
<dbReference type="Pfam" id="PF13302">
    <property type="entry name" value="Acetyltransf_3"/>
    <property type="match status" value="1"/>
</dbReference>
<feature type="domain" description="N-acetyltransferase" evidence="1">
    <location>
        <begin position="54"/>
        <end position="164"/>
    </location>
</feature>
<dbReference type="InterPro" id="IPR051908">
    <property type="entry name" value="Ribosomal_N-acetyltransferase"/>
</dbReference>
<organism evidence="2 3">
    <name type="scientific">Salininema proteolyticum</name>
    <dbReference type="NCBI Taxonomy" id="1607685"/>
    <lineage>
        <taxon>Bacteria</taxon>
        <taxon>Bacillati</taxon>
        <taxon>Actinomycetota</taxon>
        <taxon>Actinomycetes</taxon>
        <taxon>Glycomycetales</taxon>
        <taxon>Glycomycetaceae</taxon>
        <taxon>Salininema</taxon>
    </lineage>
</organism>
<dbReference type="InterPro" id="IPR016181">
    <property type="entry name" value="Acyl_CoA_acyltransferase"/>
</dbReference>
<keyword evidence="2" id="KW-0808">Transferase</keyword>
<dbReference type="EMBL" id="JBHSDK010000061">
    <property type="protein sequence ID" value="MFC4337947.1"/>
    <property type="molecule type" value="Genomic_DNA"/>
</dbReference>
<dbReference type="RefSeq" id="WP_380625451.1">
    <property type="nucleotide sequence ID" value="NZ_JBHSDK010000061.1"/>
</dbReference>
<evidence type="ECO:0000313" key="2">
    <source>
        <dbReference type="EMBL" id="MFC4337947.1"/>
    </source>
</evidence>
<dbReference type="GO" id="GO:0016746">
    <property type="term" value="F:acyltransferase activity"/>
    <property type="evidence" value="ECO:0007669"/>
    <property type="project" value="UniProtKB-KW"/>
</dbReference>
<keyword evidence="3" id="KW-1185">Reference proteome</keyword>
<protein>
    <submittedName>
        <fullName evidence="2">GNAT family N-acetyltransferase</fullName>
        <ecNumber evidence="2">2.3.-.-</ecNumber>
    </submittedName>
</protein>
<reference evidence="3" key="1">
    <citation type="journal article" date="2019" name="Int. J. Syst. Evol. Microbiol.">
        <title>The Global Catalogue of Microorganisms (GCM) 10K type strain sequencing project: providing services to taxonomists for standard genome sequencing and annotation.</title>
        <authorList>
            <consortium name="The Broad Institute Genomics Platform"/>
            <consortium name="The Broad Institute Genome Sequencing Center for Infectious Disease"/>
            <person name="Wu L."/>
            <person name="Ma J."/>
        </authorList>
    </citation>
    <scope>NUCLEOTIDE SEQUENCE [LARGE SCALE GENOMIC DNA]</scope>
    <source>
        <strain evidence="3">IBRC-M 10908</strain>
    </source>
</reference>
<dbReference type="PANTHER" id="PTHR43441">
    <property type="entry name" value="RIBOSOMAL-PROTEIN-SERINE ACETYLTRANSFERASE"/>
    <property type="match status" value="1"/>
</dbReference>
<dbReference type="Gene3D" id="3.40.630.30">
    <property type="match status" value="1"/>
</dbReference>
<dbReference type="Proteomes" id="UP001595823">
    <property type="component" value="Unassembled WGS sequence"/>
</dbReference>
<comment type="caution">
    <text evidence="2">The sequence shown here is derived from an EMBL/GenBank/DDBJ whole genome shotgun (WGS) entry which is preliminary data.</text>
</comment>
<dbReference type="PANTHER" id="PTHR43441:SF11">
    <property type="entry name" value="RIBOSOMAL-PROTEIN-SERINE ACETYLTRANSFERASE"/>
    <property type="match status" value="1"/>
</dbReference>
<accession>A0ABV8U4M2</accession>
<dbReference type="SUPFAM" id="SSF55729">
    <property type="entry name" value="Acyl-CoA N-acyltransferases (Nat)"/>
    <property type="match status" value="1"/>
</dbReference>
<keyword evidence="2" id="KW-0012">Acyltransferase</keyword>
<gene>
    <name evidence="2" type="ORF">ACFPET_22390</name>
</gene>
<dbReference type="InterPro" id="IPR000182">
    <property type="entry name" value="GNAT_dom"/>
</dbReference>
<name>A0ABV8U4M2_9ACTN</name>
<sequence>MLKDIFPFLGTTIRTPRLEMRVADDAERAALADVAVGGIYPEGKNPFTTEWAEVEPETLRRNFLQHHWAAMATWKPEKWTLMLTVFVGGEPVGVQDVGARDFGVTRLVNSSSWLGRDAQGKGLGTEMRAAMLEFAFTRLEADFAASESFEGNLASETVSKKNGYEGNGVDTITVAGEAKALNRWLLTRERWERHRRDDIEITGFTPECRPLFGLEE</sequence>